<dbReference type="InterPro" id="IPR036457">
    <property type="entry name" value="PPM-type-like_dom_sf"/>
</dbReference>
<gene>
    <name evidence="2" type="ORF">VLY81_07955</name>
</gene>
<dbReference type="InterPro" id="IPR001932">
    <property type="entry name" value="PPM-type_phosphatase-like_dom"/>
</dbReference>
<keyword evidence="3" id="KW-1185">Reference proteome</keyword>
<dbReference type="RefSeq" id="WP_324667631.1">
    <property type="nucleotide sequence ID" value="NZ_CP141614.1"/>
</dbReference>
<dbReference type="PROSITE" id="PS51746">
    <property type="entry name" value="PPM_2"/>
    <property type="match status" value="1"/>
</dbReference>
<name>A0ABZ1BKM5_9FIRM</name>
<evidence type="ECO:0000259" key="1">
    <source>
        <dbReference type="PROSITE" id="PS51746"/>
    </source>
</evidence>
<protein>
    <submittedName>
        <fullName evidence="2">Protein phosphatase 2C domain-containing protein</fullName>
    </submittedName>
</protein>
<dbReference type="SUPFAM" id="SSF81606">
    <property type="entry name" value="PP2C-like"/>
    <property type="match status" value="1"/>
</dbReference>
<dbReference type="SMART" id="SM00332">
    <property type="entry name" value="PP2Cc"/>
    <property type="match status" value="1"/>
</dbReference>
<sequence length="243" mass="25689">MSDRGAGRTRNEDACVARGDLLLVADGMGGYAGGDVAARLAAETLADPPLAAPPQAGAVRAAFERAHGRIREMAARHPGWQEMGTTLTAAWVGQGRLVVGHVGDSRAYLIRGGRATQLTQDHSVAGELMRDGHLTQQEARRHPQRHMLTRSLGGERAPEVDVVEVPLAPGDRLVLCTDGLTGALETDEIARMVSGAHSAREAADALLREAIRRQAPDDVTVVVAFVEADDLEREAAPGSVSMS</sequence>
<organism evidence="2 3">
    <name type="scientific">Geochorda subterranea</name>
    <dbReference type="NCBI Taxonomy" id="3109564"/>
    <lineage>
        <taxon>Bacteria</taxon>
        <taxon>Bacillati</taxon>
        <taxon>Bacillota</taxon>
        <taxon>Limnochordia</taxon>
        <taxon>Limnochordales</taxon>
        <taxon>Geochordaceae</taxon>
        <taxon>Geochorda</taxon>
    </lineage>
</organism>
<accession>A0ABZ1BKM5</accession>
<dbReference type="InterPro" id="IPR015655">
    <property type="entry name" value="PP2C"/>
</dbReference>
<evidence type="ECO:0000313" key="2">
    <source>
        <dbReference type="EMBL" id="WRP13386.1"/>
    </source>
</evidence>
<reference evidence="3" key="1">
    <citation type="submission" date="2023-12" db="EMBL/GenBank/DDBJ databases">
        <title>Novel isolates from deep terrestrial aquifers shed light on the physiology and ecology of the class Limnochordia.</title>
        <authorList>
            <person name="Karnachuk O.V."/>
            <person name="Lukina A.P."/>
            <person name="Avakyan M.R."/>
            <person name="Kadnikov V."/>
            <person name="Begmatov S."/>
            <person name="Beletsky A.V."/>
            <person name="Mardanov A.V."/>
            <person name="Ravin N.V."/>
        </authorList>
    </citation>
    <scope>NUCLEOTIDE SEQUENCE [LARGE SCALE GENOMIC DNA]</scope>
    <source>
        <strain evidence="3">LN</strain>
    </source>
</reference>
<dbReference type="SMART" id="SM00331">
    <property type="entry name" value="PP2C_SIG"/>
    <property type="match status" value="1"/>
</dbReference>
<dbReference type="PANTHER" id="PTHR47992">
    <property type="entry name" value="PROTEIN PHOSPHATASE"/>
    <property type="match status" value="1"/>
</dbReference>
<evidence type="ECO:0000313" key="3">
    <source>
        <dbReference type="Proteomes" id="UP001333102"/>
    </source>
</evidence>
<dbReference type="Pfam" id="PF13672">
    <property type="entry name" value="PP2C_2"/>
    <property type="match status" value="1"/>
</dbReference>
<dbReference type="CDD" id="cd00143">
    <property type="entry name" value="PP2Cc"/>
    <property type="match status" value="1"/>
</dbReference>
<feature type="domain" description="PPM-type phosphatase" evidence="1">
    <location>
        <begin position="1"/>
        <end position="226"/>
    </location>
</feature>
<dbReference type="EMBL" id="CP141614">
    <property type="protein sequence ID" value="WRP13386.1"/>
    <property type="molecule type" value="Genomic_DNA"/>
</dbReference>
<dbReference type="Gene3D" id="3.60.40.10">
    <property type="entry name" value="PPM-type phosphatase domain"/>
    <property type="match status" value="1"/>
</dbReference>
<dbReference type="Proteomes" id="UP001333102">
    <property type="component" value="Chromosome"/>
</dbReference>
<proteinExistence type="predicted"/>